<feature type="compositionally biased region" description="Polar residues" evidence="1">
    <location>
        <begin position="188"/>
        <end position="202"/>
    </location>
</feature>
<comment type="caution">
    <text evidence="2">The sequence shown here is derived from an EMBL/GenBank/DDBJ whole genome shotgun (WGS) entry which is preliminary data.</text>
</comment>
<dbReference type="OrthoDB" id="10638379at2759"/>
<dbReference type="Proteomes" id="UP000242188">
    <property type="component" value="Unassembled WGS sequence"/>
</dbReference>
<feature type="compositionally biased region" description="Basic residues" evidence="1">
    <location>
        <begin position="109"/>
        <end position="126"/>
    </location>
</feature>
<dbReference type="EMBL" id="NEDP02003864">
    <property type="protein sequence ID" value="OWF47524.1"/>
    <property type="molecule type" value="Genomic_DNA"/>
</dbReference>
<gene>
    <name evidence="2" type="ORF">KP79_PYT15586</name>
</gene>
<organism evidence="2 3">
    <name type="scientific">Mizuhopecten yessoensis</name>
    <name type="common">Japanese scallop</name>
    <name type="synonym">Patinopecten yessoensis</name>
    <dbReference type="NCBI Taxonomy" id="6573"/>
    <lineage>
        <taxon>Eukaryota</taxon>
        <taxon>Metazoa</taxon>
        <taxon>Spiralia</taxon>
        <taxon>Lophotrochozoa</taxon>
        <taxon>Mollusca</taxon>
        <taxon>Bivalvia</taxon>
        <taxon>Autobranchia</taxon>
        <taxon>Pteriomorphia</taxon>
        <taxon>Pectinida</taxon>
        <taxon>Pectinoidea</taxon>
        <taxon>Pectinidae</taxon>
        <taxon>Mizuhopecten</taxon>
    </lineage>
</organism>
<evidence type="ECO:0000256" key="1">
    <source>
        <dbReference type="SAM" id="MobiDB-lite"/>
    </source>
</evidence>
<evidence type="ECO:0000313" key="2">
    <source>
        <dbReference type="EMBL" id="OWF47524.1"/>
    </source>
</evidence>
<feature type="compositionally biased region" description="Polar residues" evidence="1">
    <location>
        <begin position="78"/>
        <end position="92"/>
    </location>
</feature>
<sequence>MDDAKRSENVHVNSRIPRPSRGRVPPYLVSAPVTRRAGSKRRLQEPACPINAKDPKIVEKINDWLSGLRRKVDEEQKTSSSGEMSPTHSEGSQVYADRVSCLDQQNDKYKRRIKSHSKSKNARRRQQNNVYQNTECSSPNTTNSPAIGSYSQPSLGYNDQYVDKNDQGYNFNDQGTSLFVFSASYQNPNSACNESQGSNTTELNKERDTPEPIDLVASKTYMYVLSDHEESSPKKRKKRSKKKKRKEECCHRNKKGNNKHSSEEKKSGVFYSEPNSQPETGAEIAEPLCPVATKTYMSVFSDHEKIRKRRRKRSNKKRKAIRSLGRQEVTSQDNDLARAARERLRLAEINVLCYRLGELTLDSCQPDRTTGVKRKHEPVPRGDMPRCDVDSLDVKIRKLSIG</sequence>
<proteinExistence type="predicted"/>
<reference evidence="2 3" key="1">
    <citation type="journal article" date="2017" name="Nat. Ecol. Evol.">
        <title>Scallop genome provides insights into evolution of bilaterian karyotype and development.</title>
        <authorList>
            <person name="Wang S."/>
            <person name="Zhang J."/>
            <person name="Jiao W."/>
            <person name="Li J."/>
            <person name="Xun X."/>
            <person name="Sun Y."/>
            <person name="Guo X."/>
            <person name="Huan P."/>
            <person name="Dong B."/>
            <person name="Zhang L."/>
            <person name="Hu X."/>
            <person name="Sun X."/>
            <person name="Wang J."/>
            <person name="Zhao C."/>
            <person name="Wang Y."/>
            <person name="Wang D."/>
            <person name="Huang X."/>
            <person name="Wang R."/>
            <person name="Lv J."/>
            <person name="Li Y."/>
            <person name="Zhang Z."/>
            <person name="Liu B."/>
            <person name="Lu W."/>
            <person name="Hui Y."/>
            <person name="Liang J."/>
            <person name="Zhou Z."/>
            <person name="Hou R."/>
            <person name="Li X."/>
            <person name="Liu Y."/>
            <person name="Li H."/>
            <person name="Ning X."/>
            <person name="Lin Y."/>
            <person name="Zhao L."/>
            <person name="Xing Q."/>
            <person name="Dou J."/>
            <person name="Li Y."/>
            <person name="Mao J."/>
            <person name="Guo H."/>
            <person name="Dou H."/>
            <person name="Li T."/>
            <person name="Mu C."/>
            <person name="Jiang W."/>
            <person name="Fu Q."/>
            <person name="Fu X."/>
            <person name="Miao Y."/>
            <person name="Liu J."/>
            <person name="Yu Q."/>
            <person name="Li R."/>
            <person name="Liao H."/>
            <person name="Li X."/>
            <person name="Kong Y."/>
            <person name="Jiang Z."/>
            <person name="Chourrout D."/>
            <person name="Li R."/>
            <person name="Bao Z."/>
        </authorList>
    </citation>
    <scope>NUCLEOTIDE SEQUENCE [LARGE SCALE GENOMIC DNA]</scope>
    <source>
        <strain evidence="2 3">PY_sf001</strain>
    </source>
</reference>
<accession>A0A210QFJ9</accession>
<feature type="region of interest" description="Disordered" evidence="1">
    <location>
        <begin position="188"/>
        <end position="285"/>
    </location>
</feature>
<keyword evidence="3" id="KW-1185">Reference proteome</keyword>
<feature type="region of interest" description="Disordered" evidence="1">
    <location>
        <begin position="302"/>
        <end position="331"/>
    </location>
</feature>
<evidence type="ECO:0000313" key="3">
    <source>
        <dbReference type="Proteomes" id="UP000242188"/>
    </source>
</evidence>
<feature type="region of interest" description="Disordered" evidence="1">
    <location>
        <begin position="1"/>
        <end position="54"/>
    </location>
</feature>
<name>A0A210QFJ9_MIZYE</name>
<dbReference type="AlphaFoldDB" id="A0A210QFJ9"/>
<feature type="compositionally biased region" description="Basic residues" evidence="1">
    <location>
        <begin position="306"/>
        <end position="321"/>
    </location>
</feature>
<feature type="compositionally biased region" description="Polar residues" evidence="1">
    <location>
        <begin position="127"/>
        <end position="157"/>
    </location>
</feature>
<protein>
    <submittedName>
        <fullName evidence="2">Uncharacterized protein</fullName>
    </submittedName>
</protein>
<feature type="compositionally biased region" description="Basic residues" evidence="1">
    <location>
        <begin position="234"/>
        <end position="245"/>
    </location>
</feature>
<feature type="region of interest" description="Disordered" evidence="1">
    <location>
        <begin position="72"/>
        <end position="159"/>
    </location>
</feature>